<keyword evidence="3" id="KW-1185">Reference proteome</keyword>
<reference evidence="2 3" key="1">
    <citation type="journal article" date="2018" name="Sci. Rep.">
        <title>Raphidocelis subcapitata (=Pseudokirchneriella subcapitata) provides an insight into genome evolution and environmental adaptations in the Sphaeropleales.</title>
        <authorList>
            <person name="Suzuki S."/>
            <person name="Yamaguchi H."/>
            <person name="Nakajima N."/>
            <person name="Kawachi M."/>
        </authorList>
    </citation>
    <scope>NUCLEOTIDE SEQUENCE [LARGE SCALE GENOMIC DNA]</scope>
    <source>
        <strain evidence="2 3">NIES-35</strain>
    </source>
</reference>
<proteinExistence type="predicted"/>
<feature type="signal peptide" evidence="1">
    <location>
        <begin position="1"/>
        <end position="29"/>
    </location>
</feature>
<dbReference type="Proteomes" id="UP000247498">
    <property type="component" value="Unassembled WGS sequence"/>
</dbReference>
<evidence type="ECO:0000313" key="2">
    <source>
        <dbReference type="EMBL" id="GBF98794.1"/>
    </source>
</evidence>
<accession>A0A2V0PG17</accession>
<feature type="chain" id="PRO_5016008998" evidence="1">
    <location>
        <begin position="30"/>
        <end position="297"/>
    </location>
</feature>
<dbReference type="OrthoDB" id="543589at2759"/>
<evidence type="ECO:0000256" key="1">
    <source>
        <dbReference type="SAM" id="SignalP"/>
    </source>
</evidence>
<evidence type="ECO:0000313" key="3">
    <source>
        <dbReference type="Proteomes" id="UP000247498"/>
    </source>
</evidence>
<dbReference type="AlphaFoldDB" id="A0A2V0PG17"/>
<protein>
    <submittedName>
        <fullName evidence="2">Uncharacterized protein</fullName>
    </submittedName>
</protein>
<comment type="caution">
    <text evidence="2">The sequence shown here is derived from an EMBL/GenBank/DDBJ whole genome shotgun (WGS) entry which is preliminary data.</text>
</comment>
<name>A0A2V0PG17_9CHLO</name>
<gene>
    <name evidence="2" type="ORF">Rsub_11376</name>
</gene>
<dbReference type="InParanoid" id="A0A2V0PG17"/>
<sequence>MARRHRSSALATIALLALAAIAAPAAAQAAPTAEQKEICARAASPAKCAACVASAKDPAAAPAMTALTCMVCGSLADAAAQDLCAACVKNHGYASGCSTCAGAALYGLADKAKPSDKGLATAGSCFACNAKAPDMQGTPACSACWMPNTKDPKACSSCVAGATGVAPAARGACFGLYSKTTADAAGAAACLAAAKAPADAALCPLCAAAGGKAEQAACFVCMDKVAPSLPGVKFLCHVTGAAADGKPSPALAAAAPAYHACLAAAKTLEAGQACRKCMDGIEKDAKSGGACFAKLKA</sequence>
<keyword evidence="1" id="KW-0732">Signal</keyword>
<organism evidence="2 3">
    <name type="scientific">Raphidocelis subcapitata</name>
    <dbReference type="NCBI Taxonomy" id="307507"/>
    <lineage>
        <taxon>Eukaryota</taxon>
        <taxon>Viridiplantae</taxon>
        <taxon>Chlorophyta</taxon>
        <taxon>core chlorophytes</taxon>
        <taxon>Chlorophyceae</taxon>
        <taxon>CS clade</taxon>
        <taxon>Sphaeropleales</taxon>
        <taxon>Selenastraceae</taxon>
        <taxon>Raphidocelis</taxon>
    </lineage>
</organism>
<dbReference type="EMBL" id="BDRX01000135">
    <property type="protein sequence ID" value="GBF98794.1"/>
    <property type="molecule type" value="Genomic_DNA"/>
</dbReference>